<sequence>MAEQIDILDEFLKRLITSPAQEIVLTNLVNLFERVIDDKHCLPNIDIPYDDITTFIYDFKEDINLIDLDSMLEELENRILLIYPSNIRTGKKHSKHLCISKFRTHIFLAATQKIYITKVARELAMNADQVAKEAGKTATEAKDQADKAKKTYDDMMVNYITILGIFASIIITIFGGMQIISATTGLLQANLNLATLILVLSFLSVLIILILSTLFNFISNLKESIRSNKFIYIALTFSTIAMLVSGAYMYNYKKNDTPKVNTKVLIKSEDKK</sequence>
<dbReference type="Proteomes" id="UP000279962">
    <property type="component" value="Chromosome"/>
</dbReference>
<keyword evidence="1" id="KW-0175">Coiled coil</keyword>
<proteinExistence type="predicted"/>
<dbReference type="AlphaFoldDB" id="A0A3G2SY16"/>
<feature type="transmembrane region" description="Helical" evidence="2">
    <location>
        <begin position="193"/>
        <end position="218"/>
    </location>
</feature>
<evidence type="ECO:0000313" key="4">
    <source>
        <dbReference type="Proteomes" id="UP000279962"/>
    </source>
</evidence>
<keyword evidence="2" id="KW-1133">Transmembrane helix</keyword>
<protein>
    <submittedName>
        <fullName evidence="3">Uncharacterized protein</fullName>
    </submittedName>
</protein>
<name>A0A3G2SY16_9GAMM</name>
<accession>A0A3G2SY16</accession>
<gene>
    <name evidence="3" type="ORF">CDG68_03365</name>
</gene>
<organism evidence="3 4">
    <name type="scientific">Acinetobacter wuhouensis</name>
    <dbReference type="NCBI Taxonomy" id="1879050"/>
    <lineage>
        <taxon>Bacteria</taxon>
        <taxon>Pseudomonadati</taxon>
        <taxon>Pseudomonadota</taxon>
        <taxon>Gammaproteobacteria</taxon>
        <taxon>Moraxellales</taxon>
        <taxon>Moraxellaceae</taxon>
        <taxon>Acinetobacter</taxon>
    </lineage>
</organism>
<feature type="coiled-coil region" evidence="1">
    <location>
        <begin position="131"/>
        <end position="158"/>
    </location>
</feature>
<keyword evidence="2" id="KW-0812">Transmembrane</keyword>
<evidence type="ECO:0000256" key="1">
    <source>
        <dbReference type="SAM" id="Coils"/>
    </source>
</evidence>
<feature type="transmembrane region" description="Helical" evidence="2">
    <location>
        <begin position="157"/>
        <end position="181"/>
    </location>
</feature>
<evidence type="ECO:0000313" key="3">
    <source>
        <dbReference type="EMBL" id="AYO52783.1"/>
    </source>
</evidence>
<feature type="transmembrane region" description="Helical" evidence="2">
    <location>
        <begin position="230"/>
        <end position="250"/>
    </location>
</feature>
<reference evidence="3 4" key="1">
    <citation type="submission" date="2018-10" db="EMBL/GenBank/DDBJ databases">
        <title>The complete genome of Acinetobacter wuhouensis strain WCHAW010062.</title>
        <authorList>
            <person name="Hu Y."/>
            <person name="Long H."/>
            <person name="Feng Y."/>
            <person name="Zong Z."/>
        </authorList>
    </citation>
    <scope>NUCLEOTIDE SEQUENCE [LARGE SCALE GENOMIC DNA]</scope>
    <source>
        <strain evidence="3 4">WCHAW010062</strain>
    </source>
</reference>
<evidence type="ECO:0000256" key="2">
    <source>
        <dbReference type="SAM" id="Phobius"/>
    </source>
</evidence>
<dbReference type="EMBL" id="CP033133">
    <property type="protein sequence ID" value="AYO52783.1"/>
    <property type="molecule type" value="Genomic_DNA"/>
</dbReference>
<keyword evidence="2" id="KW-0472">Membrane</keyword>
<dbReference type="RefSeq" id="WP_087552128.1">
    <property type="nucleotide sequence ID" value="NZ_CP033133.1"/>
</dbReference>